<dbReference type="AlphaFoldDB" id="A0A5P8W6S2"/>
<accession>A0A5P8W6S2</accession>
<evidence type="ECO:0000313" key="1">
    <source>
        <dbReference type="EMBL" id="QFS48473.1"/>
    </source>
</evidence>
<dbReference type="EMBL" id="CP045226">
    <property type="protein sequence ID" value="QFS48473.1"/>
    <property type="molecule type" value="Genomic_DNA"/>
</dbReference>
<dbReference type="Proteomes" id="UP000326678">
    <property type="component" value="Chromosome Gxm1"/>
</dbReference>
<keyword evidence="2" id="KW-1185">Reference proteome</keyword>
<evidence type="ECO:0000313" key="2">
    <source>
        <dbReference type="Proteomes" id="UP000326678"/>
    </source>
</evidence>
<reference evidence="1 2" key="1">
    <citation type="submission" date="2019-10" db="EMBL/GenBank/DDBJ databases">
        <title>Genomic and transcriptomic insights into the perfect genentic adaptation of a filamentous nitrogen-fixing cyanobacterium to rice fields.</title>
        <authorList>
            <person name="Chen Z."/>
        </authorList>
    </citation>
    <scope>NUCLEOTIDE SEQUENCE [LARGE SCALE GENOMIC DNA]</scope>
    <source>
        <strain evidence="1">CCNUC1</strain>
    </source>
</reference>
<dbReference type="KEGG" id="nsh:GXM_05967"/>
<protein>
    <submittedName>
        <fullName evidence="1">Uncharacterized protein</fullName>
    </submittedName>
</protein>
<organism evidence="1 2">
    <name type="scientific">Nostoc sphaeroides CCNUC1</name>
    <dbReference type="NCBI Taxonomy" id="2653204"/>
    <lineage>
        <taxon>Bacteria</taxon>
        <taxon>Bacillati</taxon>
        <taxon>Cyanobacteriota</taxon>
        <taxon>Cyanophyceae</taxon>
        <taxon>Nostocales</taxon>
        <taxon>Nostocaceae</taxon>
        <taxon>Nostoc</taxon>
    </lineage>
</organism>
<name>A0A5P8W6S2_9NOSO</name>
<proteinExistence type="predicted"/>
<gene>
    <name evidence="1" type="ORF">GXM_05967</name>
</gene>
<sequence length="49" mass="5690">MPTPQDLCLIQLCKLDVFQLINYIRQVSLKIRVFSLNKETAHCNISQRG</sequence>